<dbReference type="Gene3D" id="2.40.50.140">
    <property type="entry name" value="Nucleic acid-binding proteins"/>
    <property type="match status" value="1"/>
</dbReference>
<evidence type="ECO:0000259" key="3">
    <source>
        <dbReference type="PROSITE" id="PS51857"/>
    </source>
</evidence>
<dbReference type="InterPro" id="IPR012340">
    <property type="entry name" value="NA-bd_OB-fold"/>
</dbReference>
<dbReference type="PROSITE" id="PS51857">
    <property type="entry name" value="CSD_2"/>
    <property type="match status" value="1"/>
</dbReference>
<dbReference type="Proteomes" id="UP000373269">
    <property type="component" value="Chromosome"/>
</dbReference>
<dbReference type="Pfam" id="PF00313">
    <property type="entry name" value="CSD"/>
    <property type="match status" value="1"/>
</dbReference>
<name>A0ABX6D9M0_9BACI</name>
<accession>A0ABX6D9M0</accession>
<gene>
    <name evidence="4" type="ORF">GDS87_09985</name>
</gene>
<organism evidence="4 5">
    <name type="scientific">Lysinibacillus pakistanensis</name>
    <dbReference type="NCBI Taxonomy" id="759811"/>
    <lineage>
        <taxon>Bacteria</taxon>
        <taxon>Bacillati</taxon>
        <taxon>Bacillota</taxon>
        <taxon>Bacilli</taxon>
        <taxon>Bacillales</taxon>
        <taxon>Bacillaceae</taxon>
        <taxon>Lysinibacillus</taxon>
    </lineage>
</organism>
<feature type="domain" description="CSD" evidence="3">
    <location>
        <begin position="2"/>
        <end position="78"/>
    </location>
</feature>
<proteinExistence type="predicted"/>
<dbReference type="InterPro" id="IPR002059">
    <property type="entry name" value="CSP_DNA-bd"/>
</dbReference>
<dbReference type="SUPFAM" id="SSF50249">
    <property type="entry name" value="Nucleic acid-binding proteins"/>
    <property type="match status" value="1"/>
</dbReference>
<dbReference type="InterPro" id="IPR011129">
    <property type="entry name" value="CSD"/>
</dbReference>
<evidence type="ECO:0000256" key="1">
    <source>
        <dbReference type="ARBA" id="ARBA00004496"/>
    </source>
</evidence>
<keyword evidence="5" id="KW-1185">Reference proteome</keyword>
<dbReference type="EMBL" id="CP045835">
    <property type="protein sequence ID" value="QGG51272.1"/>
    <property type="molecule type" value="Genomic_DNA"/>
</dbReference>
<comment type="subcellular location">
    <subcellularLocation>
        <location evidence="1">Cytoplasm</location>
    </subcellularLocation>
</comment>
<evidence type="ECO:0000313" key="4">
    <source>
        <dbReference type="EMBL" id="QGG51272.1"/>
    </source>
</evidence>
<protein>
    <submittedName>
        <fullName evidence="4">Cold-shock protein</fullName>
    </submittedName>
</protein>
<dbReference type="InterPro" id="IPR012156">
    <property type="entry name" value="Cold_shock_CspA"/>
</dbReference>
<dbReference type="RefSeq" id="WP_369595464.1">
    <property type="nucleotide sequence ID" value="NZ_CP045835.1"/>
</dbReference>
<keyword evidence="2" id="KW-0963">Cytoplasm</keyword>
<sequence>MKREGIVEWYKEEEGYGRILLKDEEGVHVFVHFSSILLDKDRFPDHFRYLRQKQKVSFDLIETSMTGEQKYVAENVMIISD</sequence>
<evidence type="ECO:0000256" key="2">
    <source>
        <dbReference type="ARBA" id="ARBA00022490"/>
    </source>
</evidence>
<dbReference type="SMART" id="SM00357">
    <property type="entry name" value="CSP"/>
    <property type="match status" value="1"/>
</dbReference>
<dbReference type="PIRSF" id="PIRSF002599">
    <property type="entry name" value="Cold_shock_A"/>
    <property type="match status" value="1"/>
</dbReference>
<reference evidence="4 5" key="1">
    <citation type="submission" date="2019-11" db="EMBL/GenBank/DDBJ databases">
        <title>Whole Genome Sequencing and Comparative Genomic Analyses of Lysinibacillus pakistanensis LZH-9, a Halotolerant Strain with Excellent COD Removal Capability.</title>
        <authorList>
            <person name="Zhou H."/>
        </authorList>
    </citation>
    <scope>NUCLEOTIDE SEQUENCE [LARGE SCALE GENOMIC DNA]</scope>
    <source>
        <strain evidence="4 5">LZH-9</strain>
    </source>
</reference>
<evidence type="ECO:0000313" key="5">
    <source>
        <dbReference type="Proteomes" id="UP000373269"/>
    </source>
</evidence>